<keyword evidence="9" id="KW-1185">Reference proteome</keyword>
<evidence type="ECO:0000256" key="6">
    <source>
        <dbReference type="SAM" id="MobiDB-lite"/>
    </source>
</evidence>
<dbReference type="AlphaFoldDB" id="A0A8H7DGJ1"/>
<feature type="domain" description="HAT C-terminal dimerisation" evidence="7">
    <location>
        <begin position="676"/>
        <end position="749"/>
    </location>
</feature>
<sequence length="798" mass="89074">MAPRDQPDPSLIAEGSRERRAPERLRDMGSPTSPARPTSPKKRGSAHKPNSVIDVDALDVESGNMSSRGKKRTAAPTSDSPQKRPRTNQLKAAVDVDASQDIDMTSTSNGKSLGDPTTVDEDDFLADIVVSSLAESKKPKGDGNKDINHFLGNAPGAEKASVHTPQPSDAIWSLITITPITDGPKRRALPPLSQAIPTLDNHLHDIPPKERVIPYSHAAFRQAAIEWLVATNQPVDVLDHPKFRNMIDITSRATDGVRIPGKKLTREEIIELFKRRMDQLKAKLNGPTVTGEIQLTDDAWTASHGDGYLGVTGHWIEEVIPGGWESREALIGFVRLNNAHNGVRLGQALYKVVARLGIQKRIHNNRRCRQQWYRGSRVLISKYSNATHFDPKQSEAHLPDTTAPLRDEIGLVRATTVKACPECSSPKRKQIFKELQLKICRAADSSANVGVFVAKQLILDMKVRWSSTYYMLLRALELHEAVDEFVVDISYDGANAEERAKVKALKLTREEWKRVDKFTGFLAYAEKAQQAFSSGTIPSLHNAIPALEVLHSAWSKKADIPSNSNYAPALNSVAEKINEYYQKTILNPKEKGRYFEKHWGTELAKEARETAMDISRERWQKLNAGGVTSRPPPQHTSKLGRLLREITPESDEDDTFTVHRNPSQPSLGEFEEYYDSHPEFLSDNMSMVSWWGACLEHFPTWRSLARDRLCIPASFVSSERAFSAGGITISKQRNRLKGDIVEALQVLKSLIRGEDMFCAPAVSTIEEDEDDLKDDSKSGWDCFLDDAPDNYEPDVTME</sequence>
<evidence type="ECO:0000313" key="9">
    <source>
        <dbReference type="Proteomes" id="UP000620124"/>
    </source>
</evidence>
<evidence type="ECO:0000256" key="1">
    <source>
        <dbReference type="ARBA" id="ARBA00004123"/>
    </source>
</evidence>
<feature type="compositionally biased region" description="Polar residues" evidence="6">
    <location>
        <begin position="102"/>
        <end position="111"/>
    </location>
</feature>
<organism evidence="8 9">
    <name type="scientific">Mycena venus</name>
    <dbReference type="NCBI Taxonomy" id="2733690"/>
    <lineage>
        <taxon>Eukaryota</taxon>
        <taxon>Fungi</taxon>
        <taxon>Dikarya</taxon>
        <taxon>Basidiomycota</taxon>
        <taxon>Agaricomycotina</taxon>
        <taxon>Agaricomycetes</taxon>
        <taxon>Agaricomycetidae</taxon>
        <taxon>Agaricales</taxon>
        <taxon>Marasmiineae</taxon>
        <taxon>Mycenaceae</taxon>
        <taxon>Mycena</taxon>
    </lineage>
</organism>
<evidence type="ECO:0000313" key="8">
    <source>
        <dbReference type="EMBL" id="KAF7372312.1"/>
    </source>
</evidence>
<protein>
    <submittedName>
        <fullName evidence="8">Putative AC transposase</fullName>
    </submittedName>
</protein>
<dbReference type="GO" id="GO:0008270">
    <property type="term" value="F:zinc ion binding"/>
    <property type="evidence" value="ECO:0007669"/>
    <property type="project" value="UniProtKB-KW"/>
</dbReference>
<evidence type="ECO:0000256" key="4">
    <source>
        <dbReference type="ARBA" id="ARBA00022833"/>
    </source>
</evidence>
<comment type="caution">
    <text evidence="8">The sequence shown here is derived from an EMBL/GenBank/DDBJ whole genome shotgun (WGS) entry which is preliminary data.</text>
</comment>
<accession>A0A8H7DGJ1</accession>
<keyword evidence="5" id="KW-0539">Nucleus</keyword>
<feature type="compositionally biased region" description="Basic and acidic residues" evidence="6">
    <location>
        <begin position="15"/>
        <end position="27"/>
    </location>
</feature>
<proteinExistence type="predicted"/>
<dbReference type="OrthoDB" id="2690041at2759"/>
<comment type="subcellular location">
    <subcellularLocation>
        <location evidence="1">Nucleus</location>
    </subcellularLocation>
</comment>
<dbReference type="Pfam" id="PF05699">
    <property type="entry name" value="Dimer_Tnp_hAT"/>
    <property type="match status" value="1"/>
</dbReference>
<evidence type="ECO:0000256" key="2">
    <source>
        <dbReference type="ARBA" id="ARBA00022723"/>
    </source>
</evidence>
<dbReference type="SUPFAM" id="SSF53098">
    <property type="entry name" value="Ribonuclease H-like"/>
    <property type="match status" value="1"/>
</dbReference>
<keyword evidence="2" id="KW-0479">Metal-binding</keyword>
<feature type="compositionally biased region" description="Acidic residues" evidence="6">
    <location>
        <begin position="783"/>
        <end position="798"/>
    </location>
</feature>
<dbReference type="Proteomes" id="UP000620124">
    <property type="component" value="Unassembled WGS sequence"/>
</dbReference>
<dbReference type="InterPro" id="IPR008906">
    <property type="entry name" value="HATC_C_dom"/>
</dbReference>
<dbReference type="EMBL" id="JACAZI010000001">
    <property type="protein sequence ID" value="KAF7372312.1"/>
    <property type="molecule type" value="Genomic_DNA"/>
</dbReference>
<dbReference type="GO" id="GO:0046983">
    <property type="term" value="F:protein dimerization activity"/>
    <property type="evidence" value="ECO:0007669"/>
    <property type="project" value="InterPro"/>
</dbReference>
<dbReference type="PANTHER" id="PTHR46481:SF10">
    <property type="entry name" value="ZINC FINGER BED DOMAIN-CONTAINING PROTEIN 39"/>
    <property type="match status" value="1"/>
</dbReference>
<feature type="region of interest" description="Disordered" evidence="6">
    <location>
        <begin position="769"/>
        <end position="798"/>
    </location>
</feature>
<evidence type="ECO:0000256" key="3">
    <source>
        <dbReference type="ARBA" id="ARBA00022771"/>
    </source>
</evidence>
<gene>
    <name evidence="8" type="ORF">MVEN_00091400</name>
</gene>
<evidence type="ECO:0000256" key="5">
    <source>
        <dbReference type="ARBA" id="ARBA00023242"/>
    </source>
</evidence>
<name>A0A8H7DGJ1_9AGAR</name>
<evidence type="ECO:0000259" key="7">
    <source>
        <dbReference type="Pfam" id="PF05699"/>
    </source>
</evidence>
<dbReference type="PANTHER" id="PTHR46481">
    <property type="entry name" value="ZINC FINGER BED DOMAIN-CONTAINING PROTEIN 4"/>
    <property type="match status" value="1"/>
</dbReference>
<dbReference type="InterPro" id="IPR052035">
    <property type="entry name" value="ZnF_BED_domain_contain"/>
</dbReference>
<dbReference type="InterPro" id="IPR012337">
    <property type="entry name" value="RNaseH-like_sf"/>
</dbReference>
<dbReference type="GO" id="GO:0005634">
    <property type="term" value="C:nucleus"/>
    <property type="evidence" value="ECO:0007669"/>
    <property type="project" value="UniProtKB-SubCell"/>
</dbReference>
<reference evidence="8" key="1">
    <citation type="submission" date="2020-05" db="EMBL/GenBank/DDBJ databases">
        <title>Mycena genomes resolve the evolution of fungal bioluminescence.</title>
        <authorList>
            <person name="Tsai I.J."/>
        </authorList>
    </citation>
    <scope>NUCLEOTIDE SEQUENCE</scope>
    <source>
        <strain evidence="8">CCC161011</strain>
    </source>
</reference>
<feature type="region of interest" description="Disordered" evidence="6">
    <location>
        <begin position="1"/>
        <end position="118"/>
    </location>
</feature>
<keyword evidence="3" id="KW-0863">Zinc-finger</keyword>
<keyword evidence="4" id="KW-0862">Zinc</keyword>